<feature type="transmembrane region" description="Helical" evidence="10">
    <location>
        <begin position="217"/>
        <end position="236"/>
    </location>
</feature>
<dbReference type="UniPathway" id="UPA00196"/>
<evidence type="ECO:0000256" key="8">
    <source>
        <dbReference type="ARBA" id="ARBA00022989"/>
    </source>
</evidence>
<evidence type="ECO:0000313" key="14">
    <source>
        <dbReference type="EMBL" id="CAB5077737.1"/>
    </source>
</evidence>
<dbReference type="GO" id="GO:0000009">
    <property type="term" value="F:alpha-1,6-mannosyltransferase activity"/>
    <property type="evidence" value="ECO:0007669"/>
    <property type="project" value="InterPro"/>
</dbReference>
<dbReference type="Pfam" id="PF04188">
    <property type="entry name" value="Mannosyl_trans2"/>
    <property type="match status" value="1"/>
</dbReference>
<dbReference type="EMBL" id="CAEZVC010000014">
    <property type="protein sequence ID" value="CAB4616252.1"/>
    <property type="molecule type" value="Genomic_DNA"/>
</dbReference>
<feature type="transmembrane region" description="Helical" evidence="10">
    <location>
        <begin position="351"/>
        <end position="373"/>
    </location>
</feature>
<name>A0A6J6AP49_9ZZZZ</name>
<evidence type="ECO:0000256" key="3">
    <source>
        <dbReference type="ARBA" id="ARBA00022502"/>
    </source>
</evidence>
<keyword evidence="9 10" id="KW-0472">Membrane</keyword>
<evidence type="ECO:0000256" key="4">
    <source>
        <dbReference type="ARBA" id="ARBA00022676"/>
    </source>
</evidence>
<evidence type="ECO:0000256" key="2">
    <source>
        <dbReference type="ARBA" id="ARBA00004687"/>
    </source>
</evidence>
<feature type="transmembrane region" description="Helical" evidence="10">
    <location>
        <begin position="176"/>
        <end position="205"/>
    </location>
</feature>
<dbReference type="EMBL" id="CAFBOK010000225">
    <property type="protein sequence ID" value="CAB4996039.1"/>
    <property type="molecule type" value="Genomic_DNA"/>
</dbReference>
<dbReference type="GO" id="GO:0005789">
    <property type="term" value="C:endoplasmic reticulum membrane"/>
    <property type="evidence" value="ECO:0007669"/>
    <property type="project" value="UniProtKB-SubCell"/>
</dbReference>
<feature type="transmembrane region" description="Helical" evidence="10">
    <location>
        <begin position="20"/>
        <end position="40"/>
    </location>
</feature>
<dbReference type="GO" id="GO:0004376">
    <property type="term" value="F:GPI mannosyltransferase activity"/>
    <property type="evidence" value="ECO:0007669"/>
    <property type="project" value="InterPro"/>
</dbReference>
<accession>A0A6J6AP49</accession>
<keyword evidence="3" id="KW-0337">GPI-anchor biosynthesis</keyword>
<evidence type="ECO:0000256" key="9">
    <source>
        <dbReference type="ARBA" id="ARBA00023136"/>
    </source>
</evidence>
<dbReference type="GO" id="GO:0006506">
    <property type="term" value="P:GPI anchor biosynthetic process"/>
    <property type="evidence" value="ECO:0007669"/>
    <property type="project" value="UniProtKB-UniPathway"/>
</dbReference>
<proteinExistence type="predicted"/>
<evidence type="ECO:0000256" key="6">
    <source>
        <dbReference type="ARBA" id="ARBA00022692"/>
    </source>
</evidence>
<dbReference type="AlphaFoldDB" id="A0A6J6AP49"/>
<comment type="subcellular location">
    <subcellularLocation>
        <location evidence="1">Endoplasmic reticulum membrane</location>
        <topology evidence="1">Multi-pass membrane protein</topology>
    </subcellularLocation>
</comment>
<keyword evidence="4" id="KW-0328">Glycosyltransferase</keyword>
<gene>
    <name evidence="12" type="ORF">UFOPK1906_00394</name>
    <name evidence="13" type="ORF">UFOPK3927_01589</name>
    <name evidence="11" type="ORF">UFOPK4201_01312</name>
    <name evidence="14" type="ORF">UFOPK4371_01139</name>
</gene>
<evidence type="ECO:0000256" key="5">
    <source>
        <dbReference type="ARBA" id="ARBA00022679"/>
    </source>
</evidence>
<evidence type="ECO:0000256" key="1">
    <source>
        <dbReference type="ARBA" id="ARBA00004477"/>
    </source>
</evidence>
<dbReference type="EMBL" id="CAFBRD010000063">
    <property type="protein sequence ID" value="CAB5077737.1"/>
    <property type="molecule type" value="Genomic_DNA"/>
</dbReference>
<dbReference type="EMBL" id="CAEUNJ010000058">
    <property type="protein sequence ID" value="CAB4372170.1"/>
    <property type="molecule type" value="Genomic_DNA"/>
</dbReference>
<dbReference type="InterPro" id="IPR007315">
    <property type="entry name" value="PIG-V/Gpi18"/>
</dbReference>
<dbReference type="PANTHER" id="PTHR12468:SF2">
    <property type="entry name" value="GPI MANNOSYLTRANSFERASE 2"/>
    <property type="match status" value="1"/>
</dbReference>
<keyword evidence="6 10" id="KW-0812">Transmembrane</keyword>
<evidence type="ECO:0000313" key="13">
    <source>
        <dbReference type="EMBL" id="CAB4996039.1"/>
    </source>
</evidence>
<evidence type="ECO:0000313" key="12">
    <source>
        <dbReference type="EMBL" id="CAB4616252.1"/>
    </source>
</evidence>
<reference evidence="11" key="1">
    <citation type="submission" date="2020-05" db="EMBL/GenBank/DDBJ databases">
        <authorList>
            <person name="Chiriac C."/>
            <person name="Salcher M."/>
            <person name="Ghai R."/>
            <person name="Kavagutti S V."/>
        </authorList>
    </citation>
    <scope>NUCLEOTIDE SEQUENCE</scope>
</reference>
<feature type="transmembrane region" description="Helical" evidence="10">
    <location>
        <begin position="104"/>
        <end position="126"/>
    </location>
</feature>
<evidence type="ECO:0000256" key="10">
    <source>
        <dbReference type="SAM" id="Phobius"/>
    </source>
</evidence>
<dbReference type="PANTHER" id="PTHR12468">
    <property type="entry name" value="GPI MANNOSYLTRANSFERASE 2"/>
    <property type="match status" value="1"/>
</dbReference>
<protein>
    <submittedName>
        <fullName evidence="11">Unannotated protein</fullName>
    </submittedName>
</protein>
<keyword evidence="7" id="KW-0256">Endoplasmic reticulum</keyword>
<comment type="pathway">
    <text evidence="2">Glycolipid biosynthesis; glycosylphosphatidylinositol-anchor biosynthesis.</text>
</comment>
<keyword evidence="5" id="KW-0808">Transferase</keyword>
<organism evidence="11">
    <name type="scientific">freshwater metagenome</name>
    <dbReference type="NCBI Taxonomy" id="449393"/>
    <lineage>
        <taxon>unclassified sequences</taxon>
        <taxon>metagenomes</taxon>
        <taxon>ecological metagenomes</taxon>
    </lineage>
</organism>
<feature type="transmembrane region" description="Helical" evidence="10">
    <location>
        <begin position="138"/>
        <end position="156"/>
    </location>
</feature>
<dbReference type="GO" id="GO:0031501">
    <property type="term" value="C:mannosyltransferase complex"/>
    <property type="evidence" value="ECO:0007669"/>
    <property type="project" value="TreeGrafter"/>
</dbReference>
<feature type="transmembrane region" description="Helical" evidence="10">
    <location>
        <begin position="282"/>
        <end position="298"/>
    </location>
</feature>
<evidence type="ECO:0000256" key="7">
    <source>
        <dbReference type="ARBA" id="ARBA00022824"/>
    </source>
</evidence>
<sequence>MTASVSSGFRKLSADLREVAVPWLTTRVLIAAGFITAYAASEHLVPANKPNALTEGLIAWDGTWYREIAAHGYNVVAPDGLRFFPLFPLLGRAVSLLTLGRTDVALILVANVASLLLAVAIRRLVIFERGSKELANRTVWMVCLFPGAFVLAWGYAESLWLLAAVAGFWAIRTRRWGWAIVAGLVLGFSRPLGIAFAAPAAIELLRVWRQSKSNERAVGVAAVVSPFVATGAYLLWVNRVFGDYWLPFSVQNTLRGTPADPLSRIWEGMSQMLGSQRLSDGLHIPFAIAFVALLMLTFRWWPASYGVFALIILCAALGAENLNSLERYGVNAFPLALTLAVATKHQRSERVVTTILAGGVVALSALAWTGAYVP</sequence>
<evidence type="ECO:0000313" key="11">
    <source>
        <dbReference type="EMBL" id="CAB4372170.1"/>
    </source>
</evidence>
<keyword evidence="8 10" id="KW-1133">Transmembrane helix</keyword>